<dbReference type="EMBL" id="LFIW01001529">
    <property type="protein sequence ID" value="KZL81949.1"/>
    <property type="molecule type" value="Genomic_DNA"/>
</dbReference>
<evidence type="ECO:0000256" key="4">
    <source>
        <dbReference type="RuleBase" id="RU004005"/>
    </source>
</evidence>
<evidence type="ECO:0000256" key="1">
    <source>
        <dbReference type="ARBA" id="ARBA00009451"/>
    </source>
</evidence>
<evidence type="ECO:0000313" key="5">
    <source>
        <dbReference type="EMBL" id="KZL81949.1"/>
    </source>
</evidence>
<name>A0A161XXL1_COLIC</name>
<evidence type="ECO:0000313" key="6">
    <source>
        <dbReference type="Proteomes" id="UP000076584"/>
    </source>
</evidence>
<dbReference type="InterPro" id="IPR047867">
    <property type="entry name" value="Ribosomal_uL22_bac/org-type"/>
</dbReference>
<comment type="caution">
    <text evidence="5">The sequence shown here is derived from an EMBL/GenBank/DDBJ whole genome shotgun (WGS) entry which is preliminary data.</text>
</comment>
<protein>
    <submittedName>
        <fullName evidence="5">Mitochondrial large ribosomal subunit</fullName>
    </submittedName>
</protein>
<dbReference type="GO" id="GO:0006412">
    <property type="term" value="P:translation"/>
    <property type="evidence" value="ECO:0007669"/>
    <property type="project" value="InterPro"/>
</dbReference>
<keyword evidence="6" id="KW-1185">Reference proteome</keyword>
<keyword evidence="3 4" id="KW-0687">Ribonucleoprotein</keyword>
<proteinExistence type="inferred from homology"/>
<dbReference type="Pfam" id="PF00237">
    <property type="entry name" value="Ribosomal_L22"/>
    <property type="match status" value="2"/>
</dbReference>
<dbReference type="Proteomes" id="UP000076584">
    <property type="component" value="Unassembled WGS sequence"/>
</dbReference>
<dbReference type="SUPFAM" id="SSF54843">
    <property type="entry name" value="Ribosomal protein L22"/>
    <property type="match status" value="1"/>
</dbReference>
<gene>
    <name evidence="5" type="ORF">CI238_05923</name>
</gene>
<sequence>NQKVGATPANSRHRLRPWRDTERVSGIFRSDSIFLRQGCKVKLAGSLPAQSVAVMSLNLPTRRLASSAPSTLQSIARPVPRSFVLPLRPATQVRSKWSFGGLFGGRRGGRGSTDDLVAGGENLDDPKVRQRFAQQQQPQLSSSIFEEEVDDAVSEGKKGSKADMGQASLKTPETTAWRLDPDPRSRLRWERKKVIQMVRRNGRVSRSERIAQTEKELAHKSPFLETSVKKLVHLARQIQGKTLEEAVLQMSYSKKKMAAEVKYQLEEARDLAVVTRGMGMGPGKAKRQGEDADTRPIKIQTKDGKTLTIEDPTRLYVAQAWVGRGPWRSKELDYKGRGRFGIIQSPSTSISVVLKEEKTRIREYNEKLAKQARRKPWVHLPDRPVTAQRPYYSW</sequence>
<dbReference type="InterPro" id="IPR001063">
    <property type="entry name" value="Ribosomal_uL22"/>
</dbReference>
<evidence type="ECO:0000256" key="3">
    <source>
        <dbReference type="ARBA" id="ARBA00023274"/>
    </source>
</evidence>
<dbReference type="STRING" id="1573173.A0A161XXL1"/>
<keyword evidence="2 4" id="KW-0689">Ribosomal protein</keyword>
<evidence type="ECO:0000256" key="2">
    <source>
        <dbReference type="ARBA" id="ARBA00022980"/>
    </source>
</evidence>
<dbReference type="FunFam" id="3.90.470.10:FF:000017">
    <property type="entry name" value="54S ribosomal protein L22, mitochondrial"/>
    <property type="match status" value="1"/>
</dbReference>
<reference evidence="5 6" key="1">
    <citation type="submission" date="2015-06" db="EMBL/GenBank/DDBJ databases">
        <title>Survival trade-offs in plant roots during colonization by closely related pathogenic and mutualistic fungi.</title>
        <authorList>
            <person name="Hacquard S."/>
            <person name="Kracher B."/>
            <person name="Hiruma K."/>
            <person name="Weinman A."/>
            <person name="Muench P."/>
            <person name="Garrido Oter R."/>
            <person name="Ver Loren van Themaat E."/>
            <person name="Dallerey J.-F."/>
            <person name="Damm U."/>
            <person name="Henrissat B."/>
            <person name="Lespinet O."/>
            <person name="Thon M."/>
            <person name="Kemen E."/>
            <person name="McHardy A.C."/>
            <person name="Schulze-Lefert P."/>
            <person name="O'Connell R.J."/>
        </authorList>
    </citation>
    <scope>NUCLEOTIDE SEQUENCE [LARGE SCALE GENOMIC DNA]</scope>
    <source>
        <strain evidence="5 6">MAFF 238704</strain>
    </source>
</reference>
<dbReference type="Gene3D" id="3.90.470.10">
    <property type="entry name" value="Ribosomal protein L22/L17"/>
    <property type="match status" value="1"/>
</dbReference>
<organism evidence="5 6">
    <name type="scientific">Colletotrichum incanum</name>
    <name type="common">Soybean anthracnose fungus</name>
    <dbReference type="NCBI Taxonomy" id="1573173"/>
    <lineage>
        <taxon>Eukaryota</taxon>
        <taxon>Fungi</taxon>
        <taxon>Dikarya</taxon>
        <taxon>Ascomycota</taxon>
        <taxon>Pezizomycotina</taxon>
        <taxon>Sordariomycetes</taxon>
        <taxon>Hypocreomycetidae</taxon>
        <taxon>Glomerellales</taxon>
        <taxon>Glomerellaceae</taxon>
        <taxon>Colletotrichum</taxon>
        <taxon>Colletotrichum spaethianum species complex</taxon>
    </lineage>
</organism>
<dbReference type="InterPro" id="IPR036394">
    <property type="entry name" value="Ribosomal_uL22_sf"/>
</dbReference>
<dbReference type="AlphaFoldDB" id="A0A161XXL1"/>
<dbReference type="GO" id="GO:0015934">
    <property type="term" value="C:large ribosomal subunit"/>
    <property type="evidence" value="ECO:0007669"/>
    <property type="project" value="InterPro"/>
</dbReference>
<feature type="non-terminal residue" evidence="5">
    <location>
        <position position="1"/>
    </location>
</feature>
<dbReference type="GO" id="GO:0003735">
    <property type="term" value="F:structural constituent of ribosome"/>
    <property type="evidence" value="ECO:0007669"/>
    <property type="project" value="InterPro"/>
</dbReference>
<dbReference type="PANTHER" id="PTHR13501">
    <property type="entry name" value="CHLOROPLAST 50S RIBOSOMAL PROTEIN L22-RELATED"/>
    <property type="match status" value="1"/>
</dbReference>
<dbReference type="PANTHER" id="PTHR13501:SF10">
    <property type="entry name" value="LARGE RIBOSOMAL SUBUNIT PROTEIN UL22M"/>
    <property type="match status" value="1"/>
</dbReference>
<accession>A0A161XXL1</accession>
<comment type="similarity">
    <text evidence="1 4">Belongs to the universal ribosomal protein uL22 family.</text>
</comment>